<sequence>MISTSDTMGRDREITSIQDLANQLPEADALPDGFSEGPLDSSDPTRATLESPKQTFSPGKEKAVLLDPSTGLIEVGTMVSSSLLKDFADLGFDGRSNVESSLDTLADSSLDTLDVSGEITVNQSSDIVSSSPMNLATERSEKVRRFPVPLSQGDSAAPVDLPPVLTKKSRQGSRLDHAEGREFGAFEEKRVFDRLSESAKARKQHTKEVRLMLDGNTRSSDEKVQLLNQKYQQQVAEIEELEKVLLSLRDSLSQSNKQKNTVSADLNRNVALRQKLESLCRELQRQNKILLDESKKVAAEEQQKRQELSTKFHDTIKVGRIAIIILMSSVCLGWG</sequence>
<protein>
    <submittedName>
        <fullName evidence="1">Uncharacterized protein</fullName>
    </submittedName>
</protein>
<reference evidence="2" key="1">
    <citation type="journal article" date="2024" name="Proc. Natl. Acad. Sci. U.S.A.">
        <title>Extraordinary preservation of gene collinearity over three hundred million years revealed in homosporous lycophytes.</title>
        <authorList>
            <person name="Li C."/>
            <person name="Wickell D."/>
            <person name="Kuo L.Y."/>
            <person name="Chen X."/>
            <person name="Nie B."/>
            <person name="Liao X."/>
            <person name="Peng D."/>
            <person name="Ji J."/>
            <person name="Jenkins J."/>
            <person name="Williams M."/>
            <person name="Shu S."/>
            <person name="Plott C."/>
            <person name="Barry K."/>
            <person name="Rajasekar S."/>
            <person name="Grimwood J."/>
            <person name="Han X."/>
            <person name="Sun S."/>
            <person name="Hou Z."/>
            <person name="He W."/>
            <person name="Dai G."/>
            <person name="Sun C."/>
            <person name="Schmutz J."/>
            <person name="Leebens-Mack J.H."/>
            <person name="Li F.W."/>
            <person name="Wang L."/>
        </authorList>
    </citation>
    <scope>NUCLEOTIDE SEQUENCE [LARGE SCALE GENOMIC DNA]</scope>
    <source>
        <strain evidence="2">cv. PW_Plant_1</strain>
    </source>
</reference>
<organism evidence="1 2">
    <name type="scientific">Diphasiastrum complanatum</name>
    <name type="common">Issler's clubmoss</name>
    <name type="synonym">Lycopodium complanatum</name>
    <dbReference type="NCBI Taxonomy" id="34168"/>
    <lineage>
        <taxon>Eukaryota</taxon>
        <taxon>Viridiplantae</taxon>
        <taxon>Streptophyta</taxon>
        <taxon>Embryophyta</taxon>
        <taxon>Tracheophyta</taxon>
        <taxon>Lycopodiopsida</taxon>
        <taxon>Lycopodiales</taxon>
        <taxon>Lycopodiaceae</taxon>
        <taxon>Lycopodioideae</taxon>
        <taxon>Diphasiastrum</taxon>
    </lineage>
</organism>
<evidence type="ECO:0000313" key="1">
    <source>
        <dbReference type="EMBL" id="KAJ7529762.1"/>
    </source>
</evidence>
<dbReference type="Proteomes" id="UP001162992">
    <property type="component" value="Chromosome 15"/>
</dbReference>
<name>A0ACC2BJ62_DIPCM</name>
<comment type="caution">
    <text evidence="1">The sequence shown here is derived from an EMBL/GenBank/DDBJ whole genome shotgun (WGS) entry which is preliminary data.</text>
</comment>
<evidence type="ECO:0000313" key="2">
    <source>
        <dbReference type="Proteomes" id="UP001162992"/>
    </source>
</evidence>
<proteinExistence type="predicted"/>
<dbReference type="EMBL" id="CM055106">
    <property type="protein sequence ID" value="KAJ7529762.1"/>
    <property type="molecule type" value="Genomic_DNA"/>
</dbReference>
<accession>A0ACC2BJ62</accession>
<keyword evidence="2" id="KW-1185">Reference proteome</keyword>
<gene>
    <name evidence="1" type="ORF">O6H91_15G064500</name>
</gene>